<evidence type="ECO:0000313" key="1">
    <source>
        <dbReference type="EMBL" id="CAG8846990.1"/>
    </source>
</evidence>
<reference evidence="1" key="1">
    <citation type="submission" date="2021-06" db="EMBL/GenBank/DDBJ databases">
        <authorList>
            <person name="Kallberg Y."/>
            <person name="Tangrot J."/>
            <person name="Rosling A."/>
        </authorList>
    </citation>
    <scope>NUCLEOTIDE SEQUENCE</scope>
    <source>
        <strain evidence="1">MA461A</strain>
    </source>
</reference>
<gene>
    <name evidence="1" type="ORF">RPERSI_LOCUS34417</name>
</gene>
<accession>A0ACA9SRF0</accession>
<sequence length="84" mass="10026">YIEESFINSDYTTNWNKLDKQLDLLEYKAIPSKYKPLTTQKQDIYNKISVLIKSNKLTTLSTEHKQAYLVYCIRNNDSIKYQQK</sequence>
<evidence type="ECO:0000313" key="2">
    <source>
        <dbReference type="Proteomes" id="UP000789920"/>
    </source>
</evidence>
<dbReference type="EMBL" id="CAJVQC010153784">
    <property type="protein sequence ID" value="CAG8846990.1"/>
    <property type="molecule type" value="Genomic_DNA"/>
</dbReference>
<name>A0ACA9SRF0_9GLOM</name>
<feature type="non-terminal residue" evidence="1">
    <location>
        <position position="1"/>
    </location>
</feature>
<keyword evidence="2" id="KW-1185">Reference proteome</keyword>
<organism evidence="1 2">
    <name type="scientific">Racocetra persica</name>
    <dbReference type="NCBI Taxonomy" id="160502"/>
    <lineage>
        <taxon>Eukaryota</taxon>
        <taxon>Fungi</taxon>
        <taxon>Fungi incertae sedis</taxon>
        <taxon>Mucoromycota</taxon>
        <taxon>Glomeromycotina</taxon>
        <taxon>Glomeromycetes</taxon>
        <taxon>Diversisporales</taxon>
        <taxon>Gigasporaceae</taxon>
        <taxon>Racocetra</taxon>
    </lineage>
</organism>
<dbReference type="Proteomes" id="UP000789920">
    <property type="component" value="Unassembled WGS sequence"/>
</dbReference>
<proteinExistence type="predicted"/>
<protein>
    <submittedName>
        <fullName evidence="1">6771_t:CDS:1</fullName>
    </submittedName>
</protein>
<comment type="caution">
    <text evidence="1">The sequence shown here is derived from an EMBL/GenBank/DDBJ whole genome shotgun (WGS) entry which is preliminary data.</text>
</comment>
<feature type="non-terminal residue" evidence="1">
    <location>
        <position position="84"/>
    </location>
</feature>